<name>A0A4Y8KYJ2_9BACT</name>
<dbReference type="AlphaFoldDB" id="A0A4Y8KYJ2"/>
<comment type="caution">
    <text evidence="2">The sequence shown here is derived from an EMBL/GenBank/DDBJ whole genome shotgun (WGS) entry which is preliminary data.</text>
</comment>
<gene>
    <name evidence="2" type="ORF">E2605_11830</name>
</gene>
<protein>
    <submittedName>
        <fullName evidence="2">Uncharacterized protein</fullName>
    </submittedName>
</protein>
<keyword evidence="3" id="KW-1185">Reference proteome</keyword>
<reference evidence="2 3" key="1">
    <citation type="submission" date="2019-03" db="EMBL/GenBank/DDBJ databases">
        <title>San Antonio Military Medical Center submission to MRSN (WRAIR), pending publication.</title>
        <authorList>
            <person name="Blyth D.M."/>
            <person name="Mccarthy S.L."/>
            <person name="Schall S.E."/>
            <person name="Stam J.A."/>
            <person name="Ong A.C."/>
            <person name="Mcgann P.T."/>
        </authorList>
    </citation>
    <scope>NUCLEOTIDE SEQUENCE [LARGE SCALE GENOMIC DNA]</scope>
    <source>
        <strain evidence="2 3">MRSN571793</strain>
    </source>
</reference>
<dbReference type="RefSeq" id="WP_134436580.1">
    <property type="nucleotide sequence ID" value="NZ_SOML01000007.1"/>
</dbReference>
<dbReference type="Proteomes" id="UP000297861">
    <property type="component" value="Unassembled WGS sequence"/>
</dbReference>
<dbReference type="OrthoDB" id="9914450at2"/>
<dbReference type="EMBL" id="SOML01000007">
    <property type="protein sequence ID" value="TFD95529.1"/>
    <property type="molecule type" value="Genomic_DNA"/>
</dbReference>
<feature type="region of interest" description="Disordered" evidence="1">
    <location>
        <begin position="1"/>
        <end position="23"/>
    </location>
</feature>
<evidence type="ECO:0000313" key="2">
    <source>
        <dbReference type="EMBL" id="TFD95529.1"/>
    </source>
</evidence>
<sequence length="83" mass="9446">MKTKRTKQKALSPRMVAGTPIFDSTRPEIGEKIGAALDMMNDPRFKDESFVMTEEKGVRNYSIAASNEEMFISFRIEWKGGIK</sequence>
<evidence type="ECO:0000313" key="3">
    <source>
        <dbReference type="Proteomes" id="UP000297861"/>
    </source>
</evidence>
<proteinExistence type="predicted"/>
<organism evidence="2 3">
    <name type="scientific">Dysgonomonas capnocytophagoides</name>
    <dbReference type="NCBI Taxonomy" id="45254"/>
    <lineage>
        <taxon>Bacteria</taxon>
        <taxon>Pseudomonadati</taxon>
        <taxon>Bacteroidota</taxon>
        <taxon>Bacteroidia</taxon>
        <taxon>Bacteroidales</taxon>
        <taxon>Dysgonomonadaceae</taxon>
        <taxon>Dysgonomonas</taxon>
    </lineage>
</organism>
<accession>A0A4Y8KYJ2</accession>
<evidence type="ECO:0000256" key="1">
    <source>
        <dbReference type="SAM" id="MobiDB-lite"/>
    </source>
</evidence>